<evidence type="ECO:0000313" key="2">
    <source>
        <dbReference type="Proteomes" id="UP001159405"/>
    </source>
</evidence>
<proteinExistence type="predicted"/>
<name>A0ABN8NSP2_9CNID</name>
<dbReference type="SUPFAM" id="SSF52540">
    <property type="entry name" value="P-loop containing nucleoside triphosphate hydrolases"/>
    <property type="match status" value="1"/>
</dbReference>
<accession>A0ABN8NSP2</accession>
<dbReference type="EMBL" id="CALNXK010000035">
    <property type="protein sequence ID" value="CAH3120769.1"/>
    <property type="molecule type" value="Genomic_DNA"/>
</dbReference>
<gene>
    <name evidence="1" type="ORF">PLOB_00028280</name>
</gene>
<dbReference type="Proteomes" id="UP001159405">
    <property type="component" value="Unassembled WGS sequence"/>
</dbReference>
<dbReference type="InterPro" id="IPR027417">
    <property type="entry name" value="P-loop_NTPase"/>
</dbReference>
<dbReference type="Gene3D" id="3.40.50.300">
    <property type="entry name" value="P-loop containing nucleotide triphosphate hydrolases"/>
    <property type="match status" value="1"/>
</dbReference>
<comment type="caution">
    <text evidence="1">The sequence shown here is derived from an EMBL/GenBank/DDBJ whole genome shotgun (WGS) entry which is preliminary data.</text>
</comment>
<reference evidence="1 2" key="1">
    <citation type="submission" date="2022-05" db="EMBL/GenBank/DDBJ databases">
        <authorList>
            <consortium name="Genoscope - CEA"/>
            <person name="William W."/>
        </authorList>
    </citation>
    <scope>NUCLEOTIDE SEQUENCE [LARGE SCALE GENOMIC DNA]</scope>
</reference>
<dbReference type="PANTHER" id="PTHR47508">
    <property type="entry name" value="SAM DOMAIN-CONTAINING PROTEIN-RELATED"/>
    <property type="match status" value="1"/>
</dbReference>
<dbReference type="PANTHER" id="PTHR47508:SF1">
    <property type="entry name" value="NON-SPECIFIC SERINE_THREONINE PROTEIN KINASE"/>
    <property type="match status" value="1"/>
</dbReference>
<sequence>MILDLWDFAGQHLYYTCYPVFLSSRAVYLLVYNLNKGLNEVALPCFRRGFFNIPLKNSSRETNLENLLSWLVTVSSICSSQSETTEGEKKEADLPYSRPPVFIVGTHADKKQHKEIREMESQIKKEIFSKDYESHVILPFFSVDNTQGSSDEGVSKLQKKIIEVLKKEPYMGEEVPIRFV</sequence>
<protein>
    <submittedName>
        <fullName evidence="1">Uncharacterized protein</fullName>
    </submittedName>
</protein>
<evidence type="ECO:0000313" key="1">
    <source>
        <dbReference type="EMBL" id="CAH3120769.1"/>
    </source>
</evidence>
<organism evidence="1 2">
    <name type="scientific">Porites lobata</name>
    <dbReference type="NCBI Taxonomy" id="104759"/>
    <lineage>
        <taxon>Eukaryota</taxon>
        <taxon>Metazoa</taxon>
        <taxon>Cnidaria</taxon>
        <taxon>Anthozoa</taxon>
        <taxon>Hexacorallia</taxon>
        <taxon>Scleractinia</taxon>
        <taxon>Fungiina</taxon>
        <taxon>Poritidae</taxon>
        <taxon>Porites</taxon>
    </lineage>
</organism>
<keyword evidence="2" id="KW-1185">Reference proteome</keyword>